<evidence type="ECO:0000313" key="1">
    <source>
        <dbReference type="EMBL" id="MFM0007621.1"/>
    </source>
</evidence>
<protein>
    <submittedName>
        <fullName evidence="1">Uncharacterized protein</fullName>
    </submittedName>
</protein>
<proteinExistence type="predicted"/>
<dbReference type="EMBL" id="JAQQEZ010000065">
    <property type="protein sequence ID" value="MFM0007621.1"/>
    <property type="molecule type" value="Genomic_DNA"/>
</dbReference>
<dbReference type="Proteomes" id="UP001629230">
    <property type="component" value="Unassembled WGS sequence"/>
</dbReference>
<reference evidence="1 2" key="1">
    <citation type="journal article" date="2024" name="Chem. Sci.">
        <title>Discovery of megapolipeptins by genome mining of a Burkholderiales bacteria collection.</title>
        <authorList>
            <person name="Paulo B.S."/>
            <person name="Recchia M.J.J."/>
            <person name="Lee S."/>
            <person name="Fergusson C.H."/>
            <person name="Romanowski S.B."/>
            <person name="Hernandez A."/>
            <person name="Krull N."/>
            <person name="Liu D.Y."/>
            <person name="Cavanagh H."/>
            <person name="Bos A."/>
            <person name="Gray C.A."/>
            <person name="Murphy B.T."/>
            <person name="Linington R.G."/>
            <person name="Eustaquio A.S."/>
        </authorList>
    </citation>
    <scope>NUCLEOTIDE SEQUENCE [LARGE SCALE GENOMIC DNA]</scope>
    <source>
        <strain evidence="1 2">RL17-350-BIC-A</strain>
    </source>
</reference>
<evidence type="ECO:0000313" key="2">
    <source>
        <dbReference type="Proteomes" id="UP001629230"/>
    </source>
</evidence>
<name>A0ABW9B6I6_9BURK</name>
<accession>A0ABW9B6I6</accession>
<comment type="caution">
    <text evidence="1">The sequence shown here is derived from an EMBL/GenBank/DDBJ whole genome shotgun (WGS) entry which is preliminary data.</text>
</comment>
<dbReference type="RefSeq" id="WP_408182310.1">
    <property type="nucleotide sequence ID" value="NZ_JAQQEZ010000065.1"/>
</dbReference>
<organism evidence="1 2">
    <name type="scientific">Paraburkholderia dipogonis</name>
    <dbReference type="NCBI Taxonomy" id="1211383"/>
    <lineage>
        <taxon>Bacteria</taxon>
        <taxon>Pseudomonadati</taxon>
        <taxon>Pseudomonadota</taxon>
        <taxon>Betaproteobacteria</taxon>
        <taxon>Burkholderiales</taxon>
        <taxon>Burkholderiaceae</taxon>
        <taxon>Paraburkholderia</taxon>
    </lineage>
</organism>
<keyword evidence="2" id="KW-1185">Reference proteome</keyword>
<sequence>MQPPTPFEGISGELKPKIPELARTDKELGDFFYGLDKPVKSFDEMWDAVSMRYWVMNLYVNAYNTVRCALGDYHADKTKDWLRPCYTSFCIWHENTYRTGLSLPSAIPGGAGELRALMHSSWMNRAQEGRQHLRLAWEQSWEECFNERSP</sequence>
<gene>
    <name evidence="1" type="ORF">PQR57_42615</name>
</gene>